<evidence type="ECO:0000259" key="1">
    <source>
        <dbReference type="Pfam" id="PF20150"/>
    </source>
</evidence>
<keyword evidence="3" id="KW-1185">Reference proteome</keyword>
<dbReference type="PANTHER" id="PTHR35910:SF1">
    <property type="entry name" value="2EXR DOMAIN-CONTAINING PROTEIN"/>
    <property type="match status" value="1"/>
</dbReference>
<dbReference type="InterPro" id="IPR045518">
    <property type="entry name" value="2EXR"/>
</dbReference>
<dbReference type="Proteomes" id="UP000297280">
    <property type="component" value="Unassembled WGS sequence"/>
</dbReference>
<evidence type="ECO:0000313" key="3">
    <source>
        <dbReference type="Proteomes" id="UP000297280"/>
    </source>
</evidence>
<proteinExistence type="predicted"/>
<evidence type="ECO:0000313" key="2">
    <source>
        <dbReference type="EMBL" id="TGO86463.1"/>
    </source>
</evidence>
<dbReference type="AlphaFoldDB" id="A0A4Z1KK66"/>
<accession>A0A4Z1KK66</accession>
<feature type="domain" description="2EXR" evidence="1">
    <location>
        <begin position="29"/>
        <end position="124"/>
    </location>
</feature>
<gene>
    <name evidence="2" type="ORF">BPOR_0301g00050</name>
</gene>
<dbReference type="PANTHER" id="PTHR35910">
    <property type="entry name" value="2EXR DOMAIN-CONTAINING PROTEIN"/>
    <property type="match status" value="1"/>
</dbReference>
<protein>
    <recommendedName>
        <fullName evidence="1">2EXR domain-containing protein</fullName>
    </recommendedName>
</protein>
<name>A0A4Z1KK66_9HELO</name>
<dbReference type="EMBL" id="PQXO01000300">
    <property type="protein sequence ID" value="TGO86463.1"/>
    <property type="molecule type" value="Genomic_DNA"/>
</dbReference>
<reference evidence="2 3" key="1">
    <citation type="submission" date="2017-12" db="EMBL/GenBank/DDBJ databases">
        <title>Comparative genomics of Botrytis spp.</title>
        <authorList>
            <person name="Valero-Jimenez C.A."/>
            <person name="Tapia P."/>
            <person name="Veloso J."/>
            <person name="Silva-Moreno E."/>
            <person name="Staats M."/>
            <person name="Valdes J.H."/>
            <person name="Van Kan J.A.L."/>
        </authorList>
    </citation>
    <scope>NUCLEOTIDE SEQUENCE [LARGE SCALE GENOMIC DNA]</scope>
    <source>
        <strain evidence="2 3">MUCL3349</strain>
    </source>
</reference>
<dbReference type="Pfam" id="PF20150">
    <property type="entry name" value="2EXR"/>
    <property type="match status" value="1"/>
</dbReference>
<organism evidence="2 3">
    <name type="scientific">Botrytis porri</name>
    <dbReference type="NCBI Taxonomy" id="87229"/>
    <lineage>
        <taxon>Eukaryota</taxon>
        <taxon>Fungi</taxon>
        <taxon>Dikarya</taxon>
        <taxon>Ascomycota</taxon>
        <taxon>Pezizomycotina</taxon>
        <taxon>Leotiomycetes</taxon>
        <taxon>Helotiales</taxon>
        <taxon>Sclerotiniaceae</taxon>
        <taxon>Botrytis</taxon>
    </lineage>
</organism>
<comment type="caution">
    <text evidence="2">The sequence shown here is derived from an EMBL/GenBank/DDBJ whole genome shotgun (WGS) entry which is preliminary data.</text>
</comment>
<sequence length="287" mass="34082">MASDNLPFPELVADATSAEVRLILGIPLELPLELRRKIWHIYLGPQLGRIIEIEWDSTHPVDKHHGYRATKISSQAPLDLRDPICRDTRNEILRKYQLWRFDNRPEGHDPPSRLTYFDSSIDTIYFGYRTCLVDEKVTFRPARYNGAHQQRRDLHNLRSINEIRLGQSQFQHWTVHSQPKFHFVRLSERAEPGKVYDDLELMRSRDTLSDWKRYKKDVMKLSSRHCRIRISSSHFPVLELYGTKEANFSVKKTILLKPGTIDEERNGKHFRAFTDDMWNDWNFRFGY</sequence>